<gene>
    <name evidence="9" type="ORF">P5673_005818</name>
</gene>
<keyword evidence="6" id="KW-0297">G-protein coupled receptor</keyword>
<keyword evidence="5 7" id="KW-0472">Membrane</keyword>
<keyword evidence="10" id="KW-1185">Reference proteome</keyword>
<feature type="transmembrane region" description="Helical" evidence="7">
    <location>
        <begin position="237"/>
        <end position="261"/>
    </location>
</feature>
<proteinExistence type="inferred from homology"/>
<dbReference type="CDD" id="cd00637">
    <property type="entry name" value="7tm_classA_rhodopsin-like"/>
    <property type="match status" value="1"/>
</dbReference>
<dbReference type="GO" id="GO:0004930">
    <property type="term" value="F:G protein-coupled receptor activity"/>
    <property type="evidence" value="ECO:0007669"/>
    <property type="project" value="UniProtKB-KW"/>
</dbReference>
<reference evidence="9" key="1">
    <citation type="journal article" date="2023" name="G3 (Bethesda)">
        <title>Whole genome assembly and annotation of the endangered Caribbean coral Acropora cervicornis.</title>
        <authorList>
            <person name="Selwyn J.D."/>
            <person name="Vollmer S.V."/>
        </authorList>
    </citation>
    <scope>NUCLEOTIDE SEQUENCE</scope>
    <source>
        <strain evidence="9">K2</strain>
    </source>
</reference>
<comment type="similarity">
    <text evidence="6">Belongs to the G-protein coupled receptor 1 family.</text>
</comment>
<feature type="transmembrane region" description="Helical" evidence="7">
    <location>
        <begin position="180"/>
        <end position="201"/>
    </location>
</feature>
<evidence type="ECO:0000256" key="5">
    <source>
        <dbReference type="ARBA" id="ARBA00023136"/>
    </source>
</evidence>
<dbReference type="EMBL" id="JARQWQ010000009">
    <property type="protein sequence ID" value="KAK2569957.1"/>
    <property type="molecule type" value="Genomic_DNA"/>
</dbReference>
<reference evidence="9" key="2">
    <citation type="journal article" date="2023" name="Science">
        <title>Genomic signatures of disease resistance in endangered staghorn corals.</title>
        <authorList>
            <person name="Vollmer S.V."/>
            <person name="Selwyn J.D."/>
            <person name="Despard B.A."/>
            <person name="Roesel C.L."/>
        </authorList>
    </citation>
    <scope>NUCLEOTIDE SEQUENCE</scope>
    <source>
        <strain evidence="9">K2</strain>
    </source>
</reference>
<evidence type="ECO:0000256" key="3">
    <source>
        <dbReference type="ARBA" id="ARBA00022692"/>
    </source>
</evidence>
<evidence type="ECO:0000256" key="6">
    <source>
        <dbReference type="RuleBase" id="RU000688"/>
    </source>
</evidence>
<dbReference type="SUPFAM" id="SSF81321">
    <property type="entry name" value="Family A G protein-coupled receptor-like"/>
    <property type="match status" value="1"/>
</dbReference>
<dbReference type="Gene3D" id="1.20.1070.10">
    <property type="entry name" value="Rhodopsin 7-helix transmembrane proteins"/>
    <property type="match status" value="1"/>
</dbReference>
<keyword evidence="2" id="KW-1003">Cell membrane</keyword>
<keyword evidence="4 7" id="KW-1133">Transmembrane helix</keyword>
<dbReference type="Proteomes" id="UP001249851">
    <property type="component" value="Unassembled WGS sequence"/>
</dbReference>
<comment type="subcellular location">
    <subcellularLocation>
        <location evidence="1">Cell membrane</location>
        <topology evidence="1">Multi-pass membrane protein</topology>
    </subcellularLocation>
</comment>
<comment type="caution">
    <text evidence="9">The sequence shown here is derived from an EMBL/GenBank/DDBJ whole genome shotgun (WGS) entry which is preliminary data.</text>
</comment>
<dbReference type="PROSITE" id="PS00237">
    <property type="entry name" value="G_PROTEIN_RECEP_F1_1"/>
    <property type="match status" value="1"/>
</dbReference>
<keyword evidence="6" id="KW-0807">Transducer</keyword>
<protein>
    <submittedName>
        <fullName evidence="9">Melanocortin receptor 4</fullName>
    </submittedName>
</protein>
<dbReference type="AlphaFoldDB" id="A0AAD9VDH5"/>
<evidence type="ECO:0000256" key="2">
    <source>
        <dbReference type="ARBA" id="ARBA00022475"/>
    </source>
</evidence>
<accession>A0AAD9VDH5</accession>
<dbReference type="PANTHER" id="PTHR22750">
    <property type="entry name" value="G-PROTEIN COUPLED RECEPTOR"/>
    <property type="match status" value="1"/>
</dbReference>
<evidence type="ECO:0000256" key="4">
    <source>
        <dbReference type="ARBA" id="ARBA00022989"/>
    </source>
</evidence>
<dbReference type="InterPro" id="IPR000276">
    <property type="entry name" value="GPCR_Rhodpsn"/>
</dbReference>
<evidence type="ECO:0000313" key="10">
    <source>
        <dbReference type="Proteomes" id="UP001249851"/>
    </source>
</evidence>
<evidence type="ECO:0000256" key="1">
    <source>
        <dbReference type="ARBA" id="ARBA00004651"/>
    </source>
</evidence>
<keyword evidence="6 9" id="KW-0675">Receptor</keyword>
<evidence type="ECO:0000313" key="9">
    <source>
        <dbReference type="EMBL" id="KAK2569957.1"/>
    </source>
</evidence>
<sequence length="331" mass="38200">MNQVSFEKESNIRPSYREELQTLAAAQRRYSCFRNRLLCYKLCFCFNCDAVEQFGDFCYMENIASSFTMQRSHCLLSWFRSGRWTSRSALLVTYKIAEISDDAKTTCNGRIFHWIVGFVCGGVSVLTIATIAVDKALALHLHLRYKQVVTVTRVLATVSAFWFFCVVAGVSIFLTSSDRYWTLIPIPVLSVSLSTTLVAYMKVFKVLRRHRNQIRTQTLSASHSMSMKKYKKSVHTTVYVLFIFLACYTPLLTSMVIRLSLAYNTLIKMAYEWSATIAYLNSSLNPVIYWVRMREIRVATFNVMRKIRGLENESRIGSQIFRISNLNEGYE</sequence>
<keyword evidence="3 6" id="KW-0812">Transmembrane</keyword>
<feature type="transmembrane region" description="Helical" evidence="7">
    <location>
        <begin position="111"/>
        <end position="133"/>
    </location>
</feature>
<feature type="domain" description="G-protein coupled receptors family 1 profile" evidence="8">
    <location>
        <begin position="123"/>
        <end position="289"/>
    </location>
</feature>
<feature type="transmembrane region" description="Helical" evidence="7">
    <location>
        <begin position="154"/>
        <end position="174"/>
    </location>
</feature>
<dbReference type="Pfam" id="PF00001">
    <property type="entry name" value="7tm_1"/>
    <property type="match status" value="1"/>
</dbReference>
<dbReference type="InterPro" id="IPR017452">
    <property type="entry name" value="GPCR_Rhodpsn_7TM"/>
</dbReference>
<organism evidence="9 10">
    <name type="scientific">Acropora cervicornis</name>
    <name type="common">Staghorn coral</name>
    <dbReference type="NCBI Taxonomy" id="6130"/>
    <lineage>
        <taxon>Eukaryota</taxon>
        <taxon>Metazoa</taxon>
        <taxon>Cnidaria</taxon>
        <taxon>Anthozoa</taxon>
        <taxon>Hexacorallia</taxon>
        <taxon>Scleractinia</taxon>
        <taxon>Astrocoeniina</taxon>
        <taxon>Acroporidae</taxon>
        <taxon>Acropora</taxon>
    </lineage>
</organism>
<name>A0AAD9VDH5_ACRCE</name>
<feature type="transmembrane region" description="Helical" evidence="7">
    <location>
        <begin position="273"/>
        <end position="291"/>
    </location>
</feature>
<dbReference type="GO" id="GO:0005886">
    <property type="term" value="C:plasma membrane"/>
    <property type="evidence" value="ECO:0007669"/>
    <property type="project" value="UniProtKB-SubCell"/>
</dbReference>
<evidence type="ECO:0000256" key="7">
    <source>
        <dbReference type="SAM" id="Phobius"/>
    </source>
</evidence>
<dbReference type="PROSITE" id="PS50262">
    <property type="entry name" value="G_PROTEIN_RECEP_F1_2"/>
    <property type="match status" value="1"/>
</dbReference>
<dbReference type="PRINTS" id="PR00237">
    <property type="entry name" value="GPCRRHODOPSN"/>
</dbReference>
<evidence type="ECO:0000259" key="8">
    <source>
        <dbReference type="PROSITE" id="PS50262"/>
    </source>
</evidence>